<proteinExistence type="predicted"/>
<protein>
    <submittedName>
        <fullName evidence="1">Uncharacterized protein</fullName>
    </submittedName>
</protein>
<organism evidence="1">
    <name type="scientific">bioreactor metagenome</name>
    <dbReference type="NCBI Taxonomy" id="1076179"/>
    <lineage>
        <taxon>unclassified sequences</taxon>
        <taxon>metagenomes</taxon>
        <taxon>ecological metagenomes</taxon>
    </lineage>
</organism>
<evidence type="ECO:0000313" key="1">
    <source>
        <dbReference type="EMBL" id="MPN52438.1"/>
    </source>
</evidence>
<name>A0A645IMB7_9ZZZZ</name>
<accession>A0A645IMB7</accession>
<comment type="caution">
    <text evidence="1">The sequence shown here is derived from an EMBL/GenBank/DDBJ whole genome shotgun (WGS) entry which is preliminary data.</text>
</comment>
<sequence>MHAVTLEVVIRAGRAVDWDFVEVRSAKTANLRIGIGEQTPLQQGIVREINAGNDMAGMKGDLFVFGEEIIGVAVEYHFTDALHRNQRFGDQFGRIQ</sequence>
<dbReference type="EMBL" id="VSSQ01118552">
    <property type="protein sequence ID" value="MPN52438.1"/>
    <property type="molecule type" value="Genomic_DNA"/>
</dbReference>
<dbReference type="AlphaFoldDB" id="A0A645IMB7"/>
<reference evidence="1" key="1">
    <citation type="submission" date="2019-08" db="EMBL/GenBank/DDBJ databases">
        <authorList>
            <person name="Kucharzyk K."/>
            <person name="Murdoch R.W."/>
            <person name="Higgins S."/>
            <person name="Loffler F."/>
        </authorList>
    </citation>
    <scope>NUCLEOTIDE SEQUENCE</scope>
</reference>
<gene>
    <name evidence="1" type="ORF">SDC9_200099</name>
</gene>